<dbReference type="AlphaFoldDB" id="A0A1B2DHQ8"/>
<proteinExistence type="predicted"/>
<dbReference type="CDD" id="cd04301">
    <property type="entry name" value="NAT_SF"/>
    <property type="match status" value="1"/>
</dbReference>
<accession>A0A1B2DHQ8</accession>
<dbReference type="Pfam" id="PF00583">
    <property type="entry name" value="Acetyltransf_1"/>
    <property type="match status" value="1"/>
</dbReference>
<evidence type="ECO:0000259" key="1">
    <source>
        <dbReference type="PROSITE" id="PS51186"/>
    </source>
</evidence>
<protein>
    <recommendedName>
        <fullName evidence="1">N-acetyltransferase domain-containing protein</fullName>
    </recommendedName>
</protein>
<gene>
    <name evidence="2" type="ORF">BBD42_12680</name>
</gene>
<dbReference type="GO" id="GO:0016747">
    <property type="term" value="F:acyltransferase activity, transferring groups other than amino-acyl groups"/>
    <property type="evidence" value="ECO:0007669"/>
    <property type="project" value="InterPro"/>
</dbReference>
<reference evidence="2" key="1">
    <citation type="submission" date="2016-08" db="EMBL/GenBank/DDBJ databases">
        <title>Complete Genome Seqeunce of Paenibacillus sp. BIHB 4019 from tea rhizoplane.</title>
        <authorList>
            <person name="Thakur R."/>
            <person name="Swarnkar M.K."/>
            <person name="Gulati A."/>
        </authorList>
    </citation>
    <scope>NUCLEOTIDE SEQUENCE [LARGE SCALE GENOMIC DNA]</scope>
    <source>
        <strain evidence="2">BIHB4019</strain>
    </source>
</reference>
<dbReference type="InterPro" id="IPR016181">
    <property type="entry name" value="Acyl_CoA_acyltransferase"/>
</dbReference>
<dbReference type="SUPFAM" id="SSF55729">
    <property type="entry name" value="Acyl-CoA N-acyltransferases (Nat)"/>
    <property type="match status" value="1"/>
</dbReference>
<sequence length="283" mass="32329">MQHLNQIVRLLEEDTLTNITLLKMIEAYEASIIIQFIEGSEPSQWGLLLLLPVEAYPYDQQTYPEADYIAFVAYTEQSLLPELLTAVPAGTRLVFKLQKDEYREQLANYYELEQARAYISYTSQDELTSSSVQHHKLHKPIHKAIRNEDVVKHEALAEELLPLLCSNGYTPEELRGYFAAGAYSFVIYRDGEAAAGCFIFRNYNEIWEIAGVHTREHWRGQGLARQLVAAALEQLRQLGLRPRYHVLETNAASIRLAESLGLLPFMKLTHHTMRSPAAVPQQI</sequence>
<name>A0A1B2DHQ8_9BACL</name>
<dbReference type="Gene3D" id="3.40.630.30">
    <property type="match status" value="1"/>
</dbReference>
<dbReference type="InterPro" id="IPR000182">
    <property type="entry name" value="GNAT_dom"/>
</dbReference>
<dbReference type="PROSITE" id="PS51186">
    <property type="entry name" value="GNAT"/>
    <property type="match status" value="1"/>
</dbReference>
<dbReference type="EMBL" id="CP016808">
    <property type="protein sequence ID" value="ANY67226.1"/>
    <property type="molecule type" value="Genomic_DNA"/>
</dbReference>
<organism evidence="2">
    <name type="scientific">Paenibacillus sp. BIHB 4019</name>
    <dbReference type="NCBI Taxonomy" id="1870819"/>
    <lineage>
        <taxon>Bacteria</taxon>
        <taxon>Bacillati</taxon>
        <taxon>Bacillota</taxon>
        <taxon>Bacilli</taxon>
        <taxon>Bacillales</taxon>
        <taxon>Paenibacillaceae</taxon>
        <taxon>Paenibacillus</taxon>
    </lineage>
</organism>
<evidence type="ECO:0000313" key="2">
    <source>
        <dbReference type="EMBL" id="ANY67226.1"/>
    </source>
</evidence>
<feature type="domain" description="N-acetyltransferase" evidence="1">
    <location>
        <begin position="140"/>
        <end position="278"/>
    </location>
</feature>